<dbReference type="EMBL" id="APBN01000007">
    <property type="protein sequence ID" value="EMT51566.1"/>
    <property type="molecule type" value="Genomic_DNA"/>
</dbReference>
<evidence type="ECO:0000313" key="2">
    <source>
        <dbReference type="Proteomes" id="UP000012081"/>
    </source>
</evidence>
<comment type="caution">
    <text evidence="1">The sequence shown here is derived from an EMBL/GenBank/DDBJ whole genome shotgun (WGS) entry which is preliminary data.</text>
</comment>
<sequence length="82" mass="9695">MFANAMMPSSQSKDHASHFVEYSQKKDGHLSFFGRIHHLSKGKFQFHSHSVLIFGHFFVRFWAEAKLAENRLEPRFYCYLIS</sequence>
<evidence type="ECO:0000313" key="1">
    <source>
        <dbReference type="EMBL" id="EMT51566.1"/>
    </source>
</evidence>
<name>M8DX33_9BACL</name>
<accession>M8DX33</accession>
<protein>
    <submittedName>
        <fullName evidence="1">Uncharacterized protein</fullName>
    </submittedName>
</protein>
<reference evidence="1 2" key="1">
    <citation type="submission" date="2013-03" db="EMBL/GenBank/DDBJ databases">
        <title>Assembly of a new bacterial strain Brevibacillus borstelensis AK1.</title>
        <authorList>
            <person name="Rajan I."/>
            <person name="PoliReddy D."/>
            <person name="Sugumar T."/>
            <person name="Rathinam K."/>
            <person name="Alqarawi S."/>
            <person name="Khalil A.B."/>
            <person name="Sivakumar N."/>
        </authorList>
    </citation>
    <scope>NUCLEOTIDE SEQUENCE [LARGE SCALE GENOMIC DNA]</scope>
    <source>
        <strain evidence="1 2">AK1</strain>
    </source>
</reference>
<dbReference type="Proteomes" id="UP000012081">
    <property type="component" value="Unassembled WGS sequence"/>
</dbReference>
<organism evidence="1 2">
    <name type="scientific">Brevibacillus borstelensis AK1</name>
    <dbReference type="NCBI Taxonomy" id="1300222"/>
    <lineage>
        <taxon>Bacteria</taxon>
        <taxon>Bacillati</taxon>
        <taxon>Bacillota</taxon>
        <taxon>Bacilli</taxon>
        <taxon>Bacillales</taxon>
        <taxon>Paenibacillaceae</taxon>
        <taxon>Brevibacillus</taxon>
    </lineage>
</organism>
<proteinExistence type="predicted"/>
<gene>
    <name evidence="1" type="ORF">I532_16618</name>
</gene>
<dbReference type="AlphaFoldDB" id="M8DX33"/>
<dbReference type="STRING" id="1300222.I532_16618"/>
<keyword evidence="2" id="KW-1185">Reference proteome</keyword>